<dbReference type="RefSeq" id="WP_187220000.1">
    <property type="nucleotide sequence ID" value="NZ_JABVED010000004.1"/>
</dbReference>
<dbReference type="InterPro" id="IPR006151">
    <property type="entry name" value="Shikm_DH/Glu-tRNA_Rdtase"/>
</dbReference>
<dbReference type="InterPro" id="IPR036291">
    <property type="entry name" value="NAD(P)-bd_dom_sf"/>
</dbReference>
<dbReference type="InterPro" id="IPR050103">
    <property type="entry name" value="Class-III_PLP-dep_AT"/>
</dbReference>
<feature type="compositionally biased region" description="Basic and acidic residues" evidence="5">
    <location>
        <begin position="530"/>
        <end position="546"/>
    </location>
</feature>
<dbReference type="InterPro" id="IPR015421">
    <property type="entry name" value="PyrdxlP-dep_Trfase_major"/>
</dbReference>
<dbReference type="GO" id="GO:0008483">
    <property type="term" value="F:transaminase activity"/>
    <property type="evidence" value="ECO:0007669"/>
    <property type="project" value="UniProtKB-KW"/>
</dbReference>
<accession>A0ABR7L511</accession>
<dbReference type="PANTHER" id="PTHR11986:SF79">
    <property type="entry name" value="ACETYLORNITHINE AMINOTRANSFERASE, MITOCHONDRIAL"/>
    <property type="match status" value="1"/>
</dbReference>
<dbReference type="Pfam" id="PF01488">
    <property type="entry name" value="Shikimate_DH"/>
    <property type="match status" value="1"/>
</dbReference>
<evidence type="ECO:0000256" key="5">
    <source>
        <dbReference type="SAM" id="MobiDB-lite"/>
    </source>
</evidence>
<reference evidence="7 8" key="1">
    <citation type="submission" date="2020-06" db="EMBL/GenBank/DDBJ databases">
        <title>Actinokineospora xiongansis sp. nov., isolated from soil of Baiyangdian.</title>
        <authorList>
            <person name="Zhang X."/>
        </authorList>
    </citation>
    <scope>NUCLEOTIDE SEQUENCE [LARGE SCALE GENOMIC DNA]</scope>
    <source>
        <strain evidence="7 8">HBU206404</strain>
    </source>
</reference>
<evidence type="ECO:0000313" key="8">
    <source>
        <dbReference type="Proteomes" id="UP000734823"/>
    </source>
</evidence>
<evidence type="ECO:0000256" key="3">
    <source>
        <dbReference type="ARBA" id="ARBA00022679"/>
    </source>
</evidence>
<evidence type="ECO:0000256" key="1">
    <source>
        <dbReference type="ARBA" id="ARBA00001933"/>
    </source>
</evidence>
<organism evidence="7 8">
    <name type="scientific">Actinokineospora xionganensis</name>
    <dbReference type="NCBI Taxonomy" id="2684470"/>
    <lineage>
        <taxon>Bacteria</taxon>
        <taxon>Bacillati</taxon>
        <taxon>Actinomycetota</taxon>
        <taxon>Actinomycetes</taxon>
        <taxon>Pseudonocardiales</taxon>
        <taxon>Pseudonocardiaceae</taxon>
        <taxon>Actinokineospora</taxon>
    </lineage>
</organism>
<keyword evidence="2 7" id="KW-0032">Aminotransferase</keyword>
<dbReference type="PANTHER" id="PTHR11986">
    <property type="entry name" value="AMINOTRANSFERASE CLASS III"/>
    <property type="match status" value="1"/>
</dbReference>
<dbReference type="InterPro" id="IPR015422">
    <property type="entry name" value="PyrdxlP-dep_Trfase_small"/>
</dbReference>
<dbReference type="Gene3D" id="3.40.640.10">
    <property type="entry name" value="Type I PLP-dependent aspartate aminotransferase-like (Major domain)"/>
    <property type="match status" value="2"/>
</dbReference>
<evidence type="ECO:0000256" key="4">
    <source>
        <dbReference type="ARBA" id="ARBA00022898"/>
    </source>
</evidence>
<comment type="cofactor">
    <cofactor evidence="1">
        <name>pyridoxal 5'-phosphate</name>
        <dbReference type="ChEBI" id="CHEBI:597326"/>
    </cofactor>
</comment>
<evidence type="ECO:0000256" key="2">
    <source>
        <dbReference type="ARBA" id="ARBA00022576"/>
    </source>
</evidence>
<name>A0ABR7L511_9PSEU</name>
<dbReference type="Pfam" id="PF00202">
    <property type="entry name" value="Aminotran_3"/>
    <property type="match status" value="1"/>
</dbReference>
<proteinExistence type="predicted"/>
<feature type="region of interest" description="Disordered" evidence="5">
    <location>
        <begin position="524"/>
        <end position="546"/>
    </location>
</feature>
<dbReference type="SUPFAM" id="SSF53383">
    <property type="entry name" value="PLP-dependent transferases"/>
    <property type="match status" value="1"/>
</dbReference>
<dbReference type="EMBL" id="JABVED010000004">
    <property type="protein sequence ID" value="MBC6447486.1"/>
    <property type="molecule type" value="Genomic_DNA"/>
</dbReference>
<dbReference type="SUPFAM" id="SSF51735">
    <property type="entry name" value="NAD(P)-binding Rossmann-fold domains"/>
    <property type="match status" value="1"/>
</dbReference>
<feature type="domain" description="Quinate/shikimate 5-dehydrogenase/glutamyl-tRNA reductase" evidence="6">
    <location>
        <begin position="702"/>
        <end position="814"/>
    </location>
</feature>
<dbReference type="InterPro" id="IPR005814">
    <property type="entry name" value="Aminotrans_3"/>
</dbReference>
<gene>
    <name evidence="7" type="ORF">GPZ80_09925</name>
</gene>
<dbReference type="Gene3D" id="3.40.50.720">
    <property type="entry name" value="NAD(P)-binding Rossmann-like Domain"/>
    <property type="match status" value="1"/>
</dbReference>
<dbReference type="Proteomes" id="UP000734823">
    <property type="component" value="Unassembled WGS sequence"/>
</dbReference>
<sequence length="909" mass="96076">MSAPNGFARHTRPELARLFRALNLDVTYRAGQGDYLTLEHPACADDPATGERVLDLVGGAGASLFGHNHPALVEVARRGLDERLPFNAQGSVRPWAGELAERLSAMVGASTGASYVVTFGSTGADAVEGAVKHASVEHSRGLGALREELEQTLRGLRRDGVDDLPCADGPARGRPCGDVVAEAIACVEAMGKAEPIFVSLRDSFHGKTSAAGALTHGANVPKDLHVHGPKRIRLHDWAPRSVVSALDPVRVRLDTVTVDAAGVPHSAARHVSPVAACFVEPIQGEAGVREVPTATLAALRELADRHGAVLVFDEIQCGMGRTGTFLASEPSGVVADYYLLSKSLGGGLAKISALLVAEDHYIAEFGRHHTSTFADDDLSARVALAGLDLSVQYRDRIAEVGAELRERLTEVAKRWPEAIAEVRGRGLLLGVEFRLPKPDSALLKQVFDAETLGFLIAGRMLHEHRVRVIPTLSATKTLRVQPSALLESADIDRVVAAFDDAAGLLAKGDYATLLGHLTVPATGAWRPRQHVPDPRGNRRPGDGRNEDVPRVVFLANLDTATSLRALAPELASWSEDQCEAAVDRICGELGPFEVVQRRILSDTGRAVEVNLVAVPFTAAQAVEGQRAGHGAWLRRTVLDAVDLGFWLGADAIGLGGYTSIVTGAGRDVVENEVRVTSGNSLTAACAYDLVRGHLAQAGPGERRVGLVGGLGNIGAVMAELIAPHCEALVLVGRPGSGRRLARVAERLAHLTEVSIAEDMAALRDCPTVVSATNSADPVILPNHLAGDRDVLVCDLAVPGDVHPAVANLSNVTLVSGGRIQLPDGQAPRFPGITLPPGIVYSCMAETILLGFEPRTPSPSYGGLSVAGVQAARDLAARHGLHPARVVADDVTVRPWFVNGSSDTIEERIR</sequence>
<comment type="caution">
    <text evidence="7">The sequence shown here is derived from an EMBL/GenBank/DDBJ whole genome shotgun (WGS) entry which is preliminary data.</text>
</comment>
<keyword evidence="3" id="KW-0808">Transferase</keyword>
<evidence type="ECO:0000259" key="6">
    <source>
        <dbReference type="Pfam" id="PF01488"/>
    </source>
</evidence>
<dbReference type="Gene3D" id="3.90.1150.10">
    <property type="entry name" value="Aspartate Aminotransferase, domain 1"/>
    <property type="match status" value="2"/>
</dbReference>
<keyword evidence="8" id="KW-1185">Reference proteome</keyword>
<protein>
    <submittedName>
        <fullName evidence="7">Aminotransferase class III-fold pyridoxal phosphate-dependent enzyme</fullName>
    </submittedName>
</protein>
<dbReference type="InterPro" id="IPR015424">
    <property type="entry name" value="PyrdxlP-dep_Trfase"/>
</dbReference>
<keyword evidence="4" id="KW-0663">Pyridoxal phosphate</keyword>
<evidence type="ECO:0000313" key="7">
    <source>
        <dbReference type="EMBL" id="MBC6447486.1"/>
    </source>
</evidence>